<dbReference type="InterPro" id="IPR016047">
    <property type="entry name" value="M23ase_b-sheet_dom"/>
</dbReference>
<reference evidence="3" key="1">
    <citation type="journal article" date="2019" name="Int. J. Syst. Evol. Microbiol.">
        <title>The Global Catalogue of Microorganisms (GCM) 10K type strain sequencing project: providing services to taxonomists for standard genome sequencing and annotation.</title>
        <authorList>
            <consortium name="The Broad Institute Genomics Platform"/>
            <consortium name="The Broad Institute Genome Sequencing Center for Infectious Disease"/>
            <person name="Wu L."/>
            <person name="Ma J."/>
        </authorList>
    </citation>
    <scope>NUCLEOTIDE SEQUENCE [LARGE SCALE GENOMIC DNA]</scope>
    <source>
        <strain evidence="3">CCUG 50754</strain>
    </source>
</reference>
<evidence type="ECO:0000313" key="2">
    <source>
        <dbReference type="EMBL" id="MFD0781340.1"/>
    </source>
</evidence>
<dbReference type="PANTHER" id="PTHR21666:SF270">
    <property type="entry name" value="MUREIN HYDROLASE ACTIVATOR ENVC"/>
    <property type="match status" value="1"/>
</dbReference>
<dbReference type="CDD" id="cd12797">
    <property type="entry name" value="M23_peptidase"/>
    <property type="match status" value="1"/>
</dbReference>
<proteinExistence type="predicted"/>
<evidence type="ECO:0000313" key="3">
    <source>
        <dbReference type="Proteomes" id="UP001597042"/>
    </source>
</evidence>
<dbReference type="InterPro" id="IPR050570">
    <property type="entry name" value="Cell_wall_metabolism_enzyme"/>
</dbReference>
<gene>
    <name evidence="2" type="ORF">ACFQZV_08510</name>
</gene>
<comment type="caution">
    <text evidence="2">The sequence shown here is derived from an EMBL/GenBank/DDBJ whole genome shotgun (WGS) entry which is preliminary data.</text>
</comment>
<dbReference type="Pfam" id="PF01551">
    <property type="entry name" value="Peptidase_M23"/>
    <property type="match status" value="1"/>
</dbReference>
<name>A0ABW2ZS63_9MICO</name>
<dbReference type="EMBL" id="JBHTIM010000001">
    <property type="protein sequence ID" value="MFD0781340.1"/>
    <property type="molecule type" value="Genomic_DNA"/>
</dbReference>
<organism evidence="2 3">
    <name type="scientific">Microbacterium koreense</name>
    <dbReference type="NCBI Taxonomy" id="323761"/>
    <lineage>
        <taxon>Bacteria</taxon>
        <taxon>Bacillati</taxon>
        <taxon>Actinomycetota</taxon>
        <taxon>Actinomycetes</taxon>
        <taxon>Micrococcales</taxon>
        <taxon>Microbacteriaceae</taxon>
        <taxon>Microbacterium</taxon>
    </lineage>
</organism>
<dbReference type="PANTHER" id="PTHR21666">
    <property type="entry name" value="PEPTIDASE-RELATED"/>
    <property type="match status" value="1"/>
</dbReference>
<keyword evidence="2" id="KW-0378">Hydrolase</keyword>
<dbReference type="Gene3D" id="2.70.70.10">
    <property type="entry name" value="Glucose Permease (Domain IIA)"/>
    <property type="match status" value="1"/>
</dbReference>
<sequence>MTILYRVLTGGVAAALAVTMAVAGPVPPQELRLSGARDVIDHATQWEWPLRGFRLTQPYIAPAHDYATGHRGIDLEPLSAPDVRAPAAGTVAFVGTVVDRGILTIDHGDGYVTTFEPVNTELEPGDAVTEGAVVARISVGGHTISGSLHFGVRHDGEYINPLLLLGGVPRAILLPCC</sequence>
<keyword evidence="3" id="KW-1185">Reference proteome</keyword>
<dbReference type="RefSeq" id="WP_378749775.1">
    <property type="nucleotide sequence ID" value="NZ_JBHSSV010000002.1"/>
</dbReference>
<dbReference type="GO" id="GO:0016787">
    <property type="term" value="F:hydrolase activity"/>
    <property type="evidence" value="ECO:0007669"/>
    <property type="project" value="UniProtKB-KW"/>
</dbReference>
<evidence type="ECO:0000259" key="1">
    <source>
        <dbReference type="Pfam" id="PF01551"/>
    </source>
</evidence>
<protein>
    <submittedName>
        <fullName evidence="2">Murein hydrolase activator EnvC family protein</fullName>
    </submittedName>
</protein>
<dbReference type="Proteomes" id="UP001597042">
    <property type="component" value="Unassembled WGS sequence"/>
</dbReference>
<dbReference type="InterPro" id="IPR011055">
    <property type="entry name" value="Dup_hybrid_motif"/>
</dbReference>
<dbReference type="SUPFAM" id="SSF51261">
    <property type="entry name" value="Duplicated hybrid motif"/>
    <property type="match status" value="1"/>
</dbReference>
<accession>A0ABW2ZS63</accession>
<feature type="domain" description="M23ase beta-sheet core" evidence="1">
    <location>
        <begin position="69"/>
        <end position="161"/>
    </location>
</feature>